<reference evidence="2 3" key="1">
    <citation type="journal article" date="2016" name="Nat. Commun.">
        <title>Thousands of microbial genomes shed light on interconnected biogeochemical processes in an aquifer system.</title>
        <authorList>
            <person name="Anantharaman K."/>
            <person name="Brown C.T."/>
            <person name="Hug L.A."/>
            <person name="Sharon I."/>
            <person name="Castelle C.J."/>
            <person name="Probst A.J."/>
            <person name="Thomas B.C."/>
            <person name="Singh A."/>
            <person name="Wilkins M.J."/>
            <person name="Karaoz U."/>
            <person name="Brodie E.L."/>
            <person name="Williams K.H."/>
            <person name="Hubbard S.S."/>
            <person name="Banfield J.F."/>
        </authorList>
    </citation>
    <scope>NUCLEOTIDE SEQUENCE [LARGE SCALE GENOMIC DNA]</scope>
</reference>
<evidence type="ECO:0000313" key="2">
    <source>
        <dbReference type="EMBL" id="OGE89927.1"/>
    </source>
</evidence>
<gene>
    <name evidence="2" type="ORF">A2722_00070</name>
</gene>
<name>A0A1F5PJ92_9BACT</name>
<evidence type="ECO:0000313" key="3">
    <source>
        <dbReference type="Proteomes" id="UP000178377"/>
    </source>
</evidence>
<sequence>MRSAETSIEEHEVENEKIMIEQTEKFLKNLSEPGRTRLTSADYSLYLPQLEKIVGDLESKRTGLTPEEDKQKIEELKNLIKSALSPVTEGHYEERASKEKWSHHGGTLVPMQEKVRIAHGDKPIPMLGDEDYESGKKEMKKKSGELANSSEDDMIDTKSSGLIYALNKTREKMSRTPRGKLYELLVRLDVLTGRP</sequence>
<organism evidence="2 3">
    <name type="scientific">Candidatus Doudnabacteria bacterium RIFCSPHIGHO2_01_FULL_50_11</name>
    <dbReference type="NCBI Taxonomy" id="1817828"/>
    <lineage>
        <taxon>Bacteria</taxon>
        <taxon>Candidatus Doudnaibacteriota</taxon>
    </lineage>
</organism>
<dbReference type="Proteomes" id="UP000178377">
    <property type="component" value="Unassembled WGS sequence"/>
</dbReference>
<dbReference type="EMBL" id="MFEO01000014">
    <property type="protein sequence ID" value="OGE89927.1"/>
    <property type="molecule type" value="Genomic_DNA"/>
</dbReference>
<feature type="compositionally biased region" description="Basic and acidic residues" evidence="1">
    <location>
        <begin position="133"/>
        <end position="144"/>
    </location>
</feature>
<protein>
    <submittedName>
        <fullName evidence="2">Uncharacterized protein</fullName>
    </submittedName>
</protein>
<proteinExistence type="predicted"/>
<feature type="region of interest" description="Disordered" evidence="1">
    <location>
        <begin position="121"/>
        <end position="154"/>
    </location>
</feature>
<accession>A0A1F5PJ92</accession>
<comment type="caution">
    <text evidence="2">The sequence shown here is derived from an EMBL/GenBank/DDBJ whole genome shotgun (WGS) entry which is preliminary data.</text>
</comment>
<evidence type="ECO:0000256" key="1">
    <source>
        <dbReference type="SAM" id="MobiDB-lite"/>
    </source>
</evidence>
<dbReference type="STRING" id="1817828.A2722_00070"/>
<dbReference type="AlphaFoldDB" id="A0A1F5PJ92"/>